<name>A0A1B2F549_PSEPU</name>
<evidence type="ECO:0000313" key="1">
    <source>
        <dbReference type="EMBL" id="ANY87345.1"/>
    </source>
</evidence>
<proteinExistence type="predicted"/>
<organism evidence="1">
    <name type="scientific">Pseudomonas putida</name>
    <name type="common">Arthrobacter siderocapsulatus</name>
    <dbReference type="NCBI Taxonomy" id="303"/>
    <lineage>
        <taxon>Bacteria</taxon>
        <taxon>Pseudomonadati</taxon>
        <taxon>Pseudomonadota</taxon>
        <taxon>Gammaproteobacteria</taxon>
        <taxon>Pseudomonadales</taxon>
        <taxon>Pseudomonadaceae</taxon>
        <taxon>Pseudomonas</taxon>
    </lineage>
</organism>
<accession>A0A1B2F549</accession>
<dbReference type="EMBL" id="CP016634">
    <property type="protein sequence ID" value="ANY87345.1"/>
    <property type="molecule type" value="Genomic_DNA"/>
</dbReference>
<reference evidence="1" key="1">
    <citation type="submission" date="2016-07" db="EMBL/GenBank/DDBJ databases">
        <title>New class B carbapenemase carried by novel plasmid in Pseudomonas putida enviromental strain in eastern Amazonia.</title>
        <authorList>
            <person name="Souza C.O."/>
            <person name="Lima K.V."/>
            <person name="Brasiliense D.M."/>
            <person name="Perez-Chaparro P.J."/>
            <person name="Mamizuka E.M."/>
            <person name="Lima M.O."/>
            <person name="Lima L.N."/>
            <person name="McCulloch J.A."/>
        </authorList>
    </citation>
    <scope>NUCLEOTIDE SEQUENCE [LARGE SCALE GENOMIC DNA]</scope>
    <source>
        <strain evidence="1">IEC33019</strain>
    </source>
</reference>
<gene>
    <name evidence="1" type="ORF">IEC33019_1784</name>
</gene>
<protein>
    <submittedName>
        <fullName evidence="1">Uncharacterized protein</fullName>
    </submittedName>
</protein>
<dbReference type="AlphaFoldDB" id="A0A1B2F549"/>
<sequence length="62" mass="7310">MSESFFEDMNDAFPINSQVWCGQAFLRLGFANMTLDESEQLKPAHLQRVKKGRFTPRFRTRK</sequence>
<dbReference type="RefSeq" id="WP_070091142.1">
    <property type="nucleotide sequence ID" value="NZ_CP016634.1"/>
</dbReference>